<accession>A0A9X0WBD2</accession>
<dbReference type="EMBL" id="NRRY01000037">
    <property type="protein sequence ID" value="MBK1620346.1"/>
    <property type="molecule type" value="Genomic_DNA"/>
</dbReference>
<name>A0A9X0WBD2_9GAMM</name>
<evidence type="ECO:0000313" key="1">
    <source>
        <dbReference type="EMBL" id="MBK1620346.1"/>
    </source>
</evidence>
<comment type="caution">
    <text evidence="1">The sequence shown here is derived from an EMBL/GenBank/DDBJ whole genome shotgun (WGS) entry which is preliminary data.</text>
</comment>
<dbReference type="Proteomes" id="UP001138768">
    <property type="component" value="Unassembled WGS sequence"/>
</dbReference>
<organism evidence="1 2">
    <name type="scientific">Lamprobacter modestohalophilus</name>
    <dbReference type="NCBI Taxonomy" id="1064514"/>
    <lineage>
        <taxon>Bacteria</taxon>
        <taxon>Pseudomonadati</taxon>
        <taxon>Pseudomonadota</taxon>
        <taxon>Gammaproteobacteria</taxon>
        <taxon>Chromatiales</taxon>
        <taxon>Chromatiaceae</taxon>
        <taxon>Lamprobacter</taxon>
    </lineage>
</organism>
<gene>
    <name evidence="1" type="ORF">CKO42_18255</name>
</gene>
<dbReference type="AlphaFoldDB" id="A0A9X0WBD2"/>
<keyword evidence="2" id="KW-1185">Reference proteome</keyword>
<sequence length="199" mass="22417">MHEQQIALLAGETPERLLDARQQRHLNWRKRLLGVVDTETGAPSGRVFSIALDGALTLMFQVKSLSPQWYFHCYLHRDSQQFMRFNRSRSKQVFYGCVMPRNASNQRSGLLADIHLIREGLTELTIVHESVHAAAHLAFVLGVADAKALAAPYMCGSESARVWREEIQCRTVELCCKQILLNLRALSVEAVPMVDASIT</sequence>
<reference evidence="1 2" key="1">
    <citation type="journal article" date="2020" name="Microorganisms">
        <title>Osmotic Adaptation and Compatible Solute Biosynthesis of Phototrophic Bacteria as Revealed from Genome Analyses.</title>
        <authorList>
            <person name="Imhoff J.F."/>
            <person name="Rahn T."/>
            <person name="Kunzel S."/>
            <person name="Keller A."/>
            <person name="Neulinger S.C."/>
        </authorList>
    </citation>
    <scope>NUCLEOTIDE SEQUENCE [LARGE SCALE GENOMIC DNA]</scope>
    <source>
        <strain evidence="1 2">DSM 25653</strain>
    </source>
</reference>
<proteinExistence type="predicted"/>
<evidence type="ECO:0000313" key="2">
    <source>
        <dbReference type="Proteomes" id="UP001138768"/>
    </source>
</evidence>
<protein>
    <submittedName>
        <fullName evidence="1">Uncharacterized protein</fullName>
    </submittedName>
</protein>